<evidence type="ECO:0000313" key="3">
    <source>
        <dbReference type="EMBL" id="CRK94470.1"/>
    </source>
</evidence>
<gene>
    <name evidence="3" type="ORF">CLUMA_CG007976</name>
</gene>
<keyword evidence="1" id="KW-0472">Membrane</keyword>
<dbReference type="AlphaFoldDB" id="A0A1J1I6A9"/>
<keyword evidence="1" id="KW-1133">Transmembrane helix</keyword>
<keyword evidence="1" id="KW-0812">Transmembrane</keyword>
<dbReference type="EMBL" id="CVRI01000039">
    <property type="protein sequence ID" value="CRK94470.1"/>
    <property type="molecule type" value="Genomic_DNA"/>
</dbReference>
<dbReference type="Proteomes" id="UP000183832">
    <property type="component" value="Unassembled WGS sequence"/>
</dbReference>
<evidence type="ECO:0000313" key="4">
    <source>
        <dbReference type="Proteomes" id="UP000183832"/>
    </source>
</evidence>
<evidence type="ECO:0000256" key="1">
    <source>
        <dbReference type="SAM" id="Phobius"/>
    </source>
</evidence>
<protein>
    <submittedName>
        <fullName evidence="3">CLUMA_CG007976, isoform A</fullName>
    </submittedName>
</protein>
<sequence length="124" mass="14116">MATEVTPLLVKHIDEIVVVIPKEKIIEYDDENNSNEVQSTLTYEELIPFILDPSWIRLRRICFSSFWIFFFVILLAACISSYMSMSTMTCGMTSIVTKADNTSIEHDNVMNVQGILSSPFNDTP</sequence>
<proteinExistence type="predicted"/>
<feature type="transmembrane region" description="Helical" evidence="1">
    <location>
        <begin position="66"/>
        <end position="85"/>
    </location>
</feature>
<dbReference type="OrthoDB" id="204980at2759"/>
<dbReference type="InterPro" id="IPR031984">
    <property type="entry name" value="SLC3A2_N"/>
</dbReference>
<keyword evidence="4" id="KW-1185">Reference proteome</keyword>
<evidence type="ECO:0000259" key="2">
    <source>
        <dbReference type="Pfam" id="PF16028"/>
    </source>
</evidence>
<dbReference type="Pfam" id="PF16028">
    <property type="entry name" value="SLC3A2_N"/>
    <property type="match status" value="1"/>
</dbReference>
<name>A0A1J1I6A9_9DIPT</name>
<accession>A0A1J1I6A9</accession>
<feature type="domain" description="Solute carrier family 3 member 2 N-terminal" evidence="2">
    <location>
        <begin position="33"/>
        <end position="79"/>
    </location>
</feature>
<reference evidence="3 4" key="1">
    <citation type="submission" date="2015-04" db="EMBL/GenBank/DDBJ databases">
        <authorList>
            <person name="Syromyatnikov M.Y."/>
            <person name="Popov V.N."/>
        </authorList>
    </citation>
    <scope>NUCLEOTIDE SEQUENCE [LARGE SCALE GENOMIC DNA]</scope>
</reference>
<organism evidence="3 4">
    <name type="scientific">Clunio marinus</name>
    <dbReference type="NCBI Taxonomy" id="568069"/>
    <lineage>
        <taxon>Eukaryota</taxon>
        <taxon>Metazoa</taxon>
        <taxon>Ecdysozoa</taxon>
        <taxon>Arthropoda</taxon>
        <taxon>Hexapoda</taxon>
        <taxon>Insecta</taxon>
        <taxon>Pterygota</taxon>
        <taxon>Neoptera</taxon>
        <taxon>Endopterygota</taxon>
        <taxon>Diptera</taxon>
        <taxon>Nematocera</taxon>
        <taxon>Chironomoidea</taxon>
        <taxon>Chironomidae</taxon>
        <taxon>Clunio</taxon>
    </lineage>
</organism>